<proteinExistence type="predicted"/>
<evidence type="ECO:0000313" key="2">
    <source>
        <dbReference type="Proteomes" id="UP001566132"/>
    </source>
</evidence>
<dbReference type="EMBL" id="JBDJPC010000004">
    <property type="protein sequence ID" value="KAL1505231.1"/>
    <property type="molecule type" value="Genomic_DNA"/>
</dbReference>
<accession>A0ABD1EWM0</accession>
<reference evidence="1 2" key="1">
    <citation type="submission" date="2024-05" db="EMBL/GenBank/DDBJ databases">
        <title>Genetic variation in Jamaican populations of the coffee berry borer (Hypothenemus hampei).</title>
        <authorList>
            <person name="Errbii M."/>
            <person name="Myrie A."/>
        </authorList>
    </citation>
    <scope>NUCLEOTIDE SEQUENCE [LARGE SCALE GENOMIC DNA]</scope>
    <source>
        <strain evidence="1">JA-Hopewell-2020-01-JO</strain>
        <tissue evidence="1">Whole body</tissue>
    </source>
</reference>
<dbReference type="Proteomes" id="UP001566132">
    <property type="component" value="Unassembled WGS sequence"/>
</dbReference>
<keyword evidence="2" id="KW-1185">Reference proteome</keyword>
<gene>
    <name evidence="1" type="ORF">ABEB36_004839</name>
</gene>
<protein>
    <submittedName>
        <fullName evidence="1">Uncharacterized protein</fullName>
    </submittedName>
</protein>
<comment type="caution">
    <text evidence="1">The sequence shown here is derived from an EMBL/GenBank/DDBJ whole genome shotgun (WGS) entry which is preliminary data.</text>
</comment>
<dbReference type="AlphaFoldDB" id="A0ABD1EWM0"/>
<evidence type="ECO:0000313" key="1">
    <source>
        <dbReference type="EMBL" id="KAL1505231.1"/>
    </source>
</evidence>
<name>A0ABD1EWM0_HYPHA</name>
<sequence>MSSKSWGLASSADDLLVDNSDILDYEPDGLEDHAELNFDLRVKNTSTPHAKQLPSIENLRSIYREKNIFLKEGNKTFRSGFPMQYLPPNESLFLDSSDDEIDRDGLHFSEDDYEIQFNDANATSSLLSNQCNKKTFDNDSINYDNMMPSINSQSSITPTSSCKDVATNMQSSKPKNKTPSLGFTIKVVNDGGNRHVFTNVRFKRPWTSCIKKYMKKHIFLRSTDPIIKYIPPDTESDEEPGATATKNLSVFKTPLKPVKIIEPPKTPFEDRGDALSIIASTNIDEEKEDPKGNLNELNNCRNDNNKQEIQNRVAQWIEQTPQNPVPCIYNRLCQNFFFNGNCVSEVCPHRHIIGPGFRIALLQLPNVQLKEAYDFAKSNSILFNKIYRDFAEIFAKRGHIESLIDIISNIFDNNSAEPNKLEALNKIVENLQNTCQLTFSESVQVVLFKLGLKNFSVLGETVIEMIISFKHLKSYWQIIRVILLTGLVMPLNLAESFLKNLTQNHSADYEFCREIYEFVLKYKCLDLVQVSLNVKEPFLKICNTKNNRSTENGLVHCDNSTIASTVVASGNNIRTQSNIPNTFEENSSNSDVTRCSLRSMIIYNSSIEDLGEVPQIINAECASKRKFPTSSQSSESSLKRFNNGITLETTYDCNEINSPIKQPPEHPSFGYINLDKQFQLDVSLHNLFLTPICNLDIDEADVIVLNDCVKDGSGLQFLELLEKYANPLTVQNFIAMTLADLKGMRGMGRNFRRLLASIERHNPNYFGCTKIRVVLEVITMNLLFALEACGKYEDAEDLLLKFSDWDSLITSRLFINTPKRVLSIVGRYLFIARLLVRTKPELTYEILVCPSLHLLEPLHLWPYHPPAPVSAICDMDLDSRNQVLTTFFKENIHNVVVVIEMFKKALKQDEGIWSFDVKPFIDPLIRMLLTKNLSVQLKQIHTEFDFFYSHMEKSTIRDFLLLRYPYLTKEERFALYEKCVAKHLYQPLIKNHALEHVILISTEMCNTEIELIISYYFQKLTEYRNLPPRNETLKFDISGSVTQSYKESRIFPVINRDQSVIHNYVKKVLREQCLIVANSTSVNLIEVPKGALIRFLENRIL</sequence>
<organism evidence="1 2">
    <name type="scientific">Hypothenemus hampei</name>
    <name type="common">Coffee berry borer</name>
    <dbReference type="NCBI Taxonomy" id="57062"/>
    <lineage>
        <taxon>Eukaryota</taxon>
        <taxon>Metazoa</taxon>
        <taxon>Ecdysozoa</taxon>
        <taxon>Arthropoda</taxon>
        <taxon>Hexapoda</taxon>
        <taxon>Insecta</taxon>
        <taxon>Pterygota</taxon>
        <taxon>Neoptera</taxon>
        <taxon>Endopterygota</taxon>
        <taxon>Coleoptera</taxon>
        <taxon>Polyphaga</taxon>
        <taxon>Cucujiformia</taxon>
        <taxon>Curculionidae</taxon>
        <taxon>Scolytinae</taxon>
        <taxon>Hypothenemus</taxon>
    </lineage>
</organism>